<feature type="non-terminal residue" evidence="1">
    <location>
        <position position="1"/>
    </location>
</feature>
<dbReference type="InParanoid" id="A0A2P6N190"/>
<accession>A0A2P6N190</accession>
<evidence type="ECO:0000313" key="1">
    <source>
        <dbReference type="EMBL" id="PRP77736.1"/>
    </source>
</evidence>
<keyword evidence="2" id="KW-1185">Reference proteome</keyword>
<dbReference type="AlphaFoldDB" id="A0A2P6N190"/>
<organism evidence="1 2">
    <name type="scientific">Planoprotostelium fungivorum</name>
    <dbReference type="NCBI Taxonomy" id="1890364"/>
    <lineage>
        <taxon>Eukaryota</taxon>
        <taxon>Amoebozoa</taxon>
        <taxon>Evosea</taxon>
        <taxon>Variosea</taxon>
        <taxon>Cavosteliida</taxon>
        <taxon>Cavosteliaceae</taxon>
        <taxon>Planoprotostelium</taxon>
    </lineage>
</organism>
<gene>
    <name evidence="1" type="ORF">PROFUN_14162</name>
</gene>
<protein>
    <submittedName>
        <fullName evidence="1">Uncharacterized protein</fullName>
    </submittedName>
</protein>
<reference evidence="1 2" key="1">
    <citation type="journal article" date="2018" name="Genome Biol. Evol.">
        <title>Multiple Roots of Fruiting Body Formation in Amoebozoa.</title>
        <authorList>
            <person name="Hillmann F."/>
            <person name="Forbes G."/>
            <person name="Novohradska S."/>
            <person name="Ferling I."/>
            <person name="Riege K."/>
            <person name="Groth M."/>
            <person name="Westermann M."/>
            <person name="Marz M."/>
            <person name="Spaller T."/>
            <person name="Winckler T."/>
            <person name="Schaap P."/>
            <person name="Glockner G."/>
        </authorList>
    </citation>
    <scope>NUCLEOTIDE SEQUENCE [LARGE SCALE GENOMIC DNA]</scope>
    <source>
        <strain evidence="1 2">Jena</strain>
    </source>
</reference>
<proteinExistence type="predicted"/>
<dbReference type="Proteomes" id="UP000241769">
    <property type="component" value="Unassembled WGS sequence"/>
</dbReference>
<dbReference type="EMBL" id="MDYQ01000256">
    <property type="protein sequence ID" value="PRP77736.1"/>
    <property type="molecule type" value="Genomic_DNA"/>
</dbReference>
<evidence type="ECO:0000313" key="2">
    <source>
        <dbReference type="Proteomes" id="UP000241769"/>
    </source>
</evidence>
<sequence>LEMNLFAWPSPQMDFGLSQHSGTNLSRLRATHTCFTLRATSALSLLLDRDLALRIARPFLLVYQPGTLNWP</sequence>
<comment type="caution">
    <text evidence="1">The sequence shown here is derived from an EMBL/GenBank/DDBJ whole genome shotgun (WGS) entry which is preliminary data.</text>
</comment>
<name>A0A2P6N190_9EUKA</name>